<comment type="caution">
    <text evidence="2">The sequence shown here is derived from an EMBL/GenBank/DDBJ whole genome shotgun (WGS) entry which is preliminary data.</text>
</comment>
<evidence type="ECO:0000313" key="3">
    <source>
        <dbReference type="Proteomes" id="UP000057737"/>
    </source>
</evidence>
<reference evidence="2 3" key="1">
    <citation type="submission" date="2015-11" db="EMBL/GenBank/DDBJ databases">
        <title>Draft Genome Sequence of the Strain BR 10303 (Bradyrhizobium sp.) isolated from nodules of Centrolobium paraense.</title>
        <authorList>
            <person name="Zelli J.E."/>
            <person name="Simoes-Araujo J.L."/>
            <person name="Barauna A.C."/>
            <person name="Silva K."/>
        </authorList>
    </citation>
    <scope>NUCLEOTIDE SEQUENCE [LARGE SCALE GENOMIC DNA]</scope>
    <source>
        <strain evidence="2 3">BR 10303</strain>
    </source>
</reference>
<feature type="region of interest" description="Disordered" evidence="1">
    <location>
        <begin position="1"/>
        <end position="20"/>
    </location>
</feature>
<proteinExistence type="predicted"/>
<name>A0A125Q8I6_9BRAD</name>
<gene>
    <name evidence="2" type="ORF">AS156_00975</name>
</gene>
<protein>
    <submittedName>
        <fullName evidence="2">Uncharacterized protein</fullName>
    </submittedName>
</protein>
<dbReference type="AlphaFoldDB" id="A0A125Q8I6"/>
<feature type="compositionally biased region" description="Polar residues" evidence="1">
    <location>
        <begin position="1"/>
        <end position="18"/>
    </location>
</feature>
<dbReference type="Proteomes" id="UP000057737">
    <property type="component" value="Unassembled WGS sequence"/>
</dbReference>
<dbReference type="EMBL" id="LNCU01000072">
    <property type="protein sequence ID" value="KWV54332.1"/>
    <property type="molecule type" value="Genomic_DNA"/>
</dbReference>
<keyword evidence="3" id="KW-1185">Reference proteome</keyword>
<evidence type="ECO:0000256" key="1">
    <source>
        <dbReference type="SAM" id="MobiDB-lite"/>
    </source>
</evidence>
<accession>A0A125Q8I6</accession>
<organism evidence="2 3">
    <name type="scientific">Bradyrhizobium macuxiense</name>
    <dbReference type="NCBI Taxonomy" id="1755647"/>
    <lineage>
        <taxon>Bacteria</taxon>
        <taxon>Pseudomonadati</taxon>
        <taxon>Pseudomonadota</taxon>
        <taxon>Alphaproteobacteria</taxon>
        <taxon>Hyphomicrobiales</taxon>
        <taxon>Nitrobacteraceae</taxon>
        <taxon>Bradyrhizobium</taxon>
    </lineage>
</organism>
<sequence>MGCPQMSLSPKQATSTTPGREELEQLLIRSGWPVAHEYIELVRRALRNPKRTVGAAFGLTRGRGGEPASRAASRHARDAAILELFNAWGQERGSYRLAVSVKDLHAALRRYEATGYRRDLRSKGPSLSDSLRCAMFAVVNSGAPVPGPRQLYKIFAKSLEPRGKAVHSKKRV</sequence>
<evidence type="ECO:0000313" key="2">
    <source>
        <dbReference type="EMBL" id="KWV54332.1"/>
    </source>
</evidence>